<accession>A0ABW4ZXK4</accession>
<evidence type="ECO:0000256" key="5">
    <source>
        <dbReference type="ARBA" id="ARBA00022989"/>
    </source>
</evidence>
<feature type="domain" description="ABC transmembrane type-1" evidence="10">
    <location>
        <begin position="47"/>
        <end position="336"/>
    </location>
</feature>
<name>A0ABW4ZXK4_9BACL</name>
<dbReference type="SMART" id="SM00382">
    <property type="entry name" value="AAA"/>
    <property type="match status" value="1"/>
</dbReference>
<evidence type="ECO:0000256" key="3">
    <source>
        <dbReference type="ARBA" id="ARBA00022741"/>
    </source>
</evidence>
<feature type="domain" description="ABC transporter" evidence="9">
    <location>
        <begin position="372"/>
        <end position="612"/>
    </location>
</feature>
<comment type="subcellular location">
    <subcellularLocation>
        <location evidence="1">Cell membrane</location>
        <topology evidence="1">Multi-pass membrane protein</topology>
    </subcellularLocation>
</comment>
<proteinExistence type="predicted"/>
<evidence type="ECO:0000259" key="10">
    <source>
        <dbReference type="PROSITE" id="PS50929"/>
    </source>
</evidence>
<feature type="transmembrane region" description="Helical" evidence="8">
    <location>
        <begin position="189"/>
        <end position="205"/>
    </location>
</feature>
<evidence type="ECO:0000256" key="4">
    <source>
        <dbReference type="ARBA" id="ARBA00022840"/>
    </source>
</evidence>
<dbReference type="SUPFAM" id="SSF52540">
    <property type="entry name" value="P-loop containing nucleoside triphosphate hydrolases"/>
    <property type="match status" value="1"/>
</dbReference>
<evidence type="ECO:0000256" key="1">
    <source>
        <dbReference type="ARBA" id="ARBA00004651"/>
    </source>
</evidence>
<dbReference type="PROSITE" id="PS50929">
    <property type="entry name" value="ABC_TM1F"/>
    <property type="match status" value="1"/>
</dbReference>
<dbReference type="SUPFAM" id="SSF90123">
    <property type="entry name" value="ABC transporter transmembrane region"/>
    <property type="match status" value="1"/>
</dbReference>
<evidence type="ECO:0000256" key="7">
    <source>
        <dbReference type="SAM" id="MobiDB-lite"/>
    </source>
</evidence>
<dbReference type="InterPro" id="IPR027417">
    <property type="entry name" value="P-loop_NTPase"/>
</dbReference>
<dbReference type="InterPro" id="IPR036640">
    <property type="entry name" value="ABC1_TM_sf"/>
</dbReference>
<comment type="caution">
    <text evidence="11">The sequence shown here is derived from an EMBL/GenBank/DDBJ whole genome shotgun (WGS) entry which is preliminary data.</text>
</comment>
<evidence type="ECO:0000256" key="6">
    <source>
        <dbReference type="ARBA" id="ARBA00023136"/>
    </source>
</evidence>
<keyword evidence="6 8" id="KW-0472">Membrane</keyword>
<dbReference type="Gene3D" id="1.20.1560.10">
    <property type="entry name" value="ABC transporter type 1, transmembrane domain"/>
    <property type="match status" value="1"/>
</dbReference>
<dbReference type="PANTHER" id="PTHR43394:SF1">
    <property type="entry name" value="ATP-BINDING CASSETTE SUB-FAMILY B MEMBER 10, MITOCHONDRIAL"/>
    <property type="match status" value="1"/>
</dbReference>
<keyword evidence="5 8" id="KW-1133">Transmembrane helix</keyword>
<dbReference type="Pfam" id="PF00664">
    <property type="entry name" value="ABC_membrane"/>
    <property type="match status" value="1"/>
</dbReference>
<gene>
    <name evidence="11" type="ORF">ACFSOY_12030</name>
</gene>
<dbReference type="Pfam" id="PF00005">
    <property type="entry name" value="ABC_tran"/>
    <property type="match status" value="1"/>
</dbReference>
<keyword evidence="3" id="KW-0547">Nucleotide-binding</keyword>
<reference evidence="12" key="1">
    <citation type="journal article" date="2019" name="Int. J. Syst. Evol. Microbiol.">
        <title>The Global Catalogue of Microorganisms (GCM) 10K type strain sequencing project: providing services to taxonomists for standard genome sequencing and annotation.</title>
        <authorList>
            <consortium name="The Broad Institute Genomics Platform"/>
            <consortium name="The Broad Institute Genome Sequencing Center for Infectious Disease"/>
            <person name="Wu L."/>
            <person name="Ma J."/>
        </authorList>
    </citation>
    <scope>NUCLEOTIDE SEQUENCE [LARGE SCALE GENOMIC DNA]</scope>
    <source>
        <strain evidence="12">CGMCC 1.13574</strain>
    </source>
</reference>
<evidence type="ECO:0000259" key="9">
    <source>
        <dbReference type="PROSITE" id="PS50893"/>
    </source>
</evidence>
<dbReference type="PANTHER" id="PTHR43394">
    <property type="entry name" value="ATP-DEPENDENT PERMEASE MDL1, MITOCHONDRIAL"/>
    <property type="match status" value="1"/>
</dbReference>
<dbReference type="RefSeq" id="WP_386046975.1">
    <property type="nucleotide sequence ID" value="NZ_JBHUIO010000006.1"/>
</dbReference>
<dbReference type="InterPro" id="IPR003439">
    <property type="entry name" value="ABC_transporter-like_ATP-bd"/>
</dbReference>
<dbReference type="InterPro" id="IPR017871">
    <property type="entry name" value="ABC_transporter-like_CS"/>
</dbReference>
<feature type="transmembrane region" description="Helical" evidence="8">
    <location>
        <begin position="44"/>
        <end position="67"/>
    </location>
</feature>
<dbReference type="InterPro" id="IPR039421">
    <property type="entry name" value="Type_1_exporter"/>
</dbReference>
<sequence length="618" mass="69900">MRKRLKQQRPQSSIAGRRPPRTGERMKMKHLLKSVRMVWKLGKAWLITTILFSIIAGLIPVTALWITKELINAVANLIMDQAGDYRLALSLLLLQFLISLFSSVMTNWQEYLDRKIELRLDHDLQQVILAKTTSVPLAYFDIPDFYHHLSRVQGNQGSRFVSPIRNLLNIGKSGIVIGSFLIYLFTVHWSLVLLSLVAAVPIFLVQRKFGNSKFRLFLFQTPLAREANYTSHLLQDRNAAKEIRLFGLASHLAKRWSDRFWRNANQSLKLLRKQQLADVGLDGLTALFYVGSAGIIIWLIRTTSVKIGDFVAIGQAVQGTQSSINQISMLSARIYEESLYIQNFFHFLEYENQALISETGTQPFPAPLKTGIEIDAVTFSYPGQDRPVLQNVSFQIRPGEKVAIVGENGSGKTTLVKCLMGLYPVTSGSISLDGLNIKQIDKSDLYQHITVIFQDYMRYSYSAHDNIAFGDIERLDDHPHVQEVAATSGVDEFVQKFPNGYNTYLGRFLQDGEDLSGGQWQKIALARALFRDGDVIILDEPTAALDPHAEMEVFRQFESLTRDKTSIFISHRMSAARMADRIIVMKDGQVVEIGSHEELIALNAEYAQMYGAQAKWYA</sequence>
<dbReference type="EMBL" id="JBHUIO010000006">
    <property type="protein sequence ID" value="MFD2170732.1"/>
    <property type="molecule type" value="Genomic_DNA"/>
</dbReference>
<keyword evidence="12" id="KW-1185">Reference proteome</keyword>
<keyword evidence="4 11" id="KW-0067">ATP-binding</keyword>
<dbReference type="PROSITE" id="PS50893">
    <property type="entry name" value="ABC_TRANSPORTER_2"/>
    <property type="match status" value="1"/>
</dbReference>
<keyword evidence="2 8" id="KW-0812">Transmembrane</keyword>
<dbReference type="GO" id="GO:0005524">
    <property type="term" value="F:ATP binding"/>
    <property type="evidence" value="ECO:0007669"/>
    <property type="project" value="UniProtKB-KW"/>
</dbReference>
<organism evidence="11 12">
    <name type="scientific">Tumebacillus lipolyticus</name>
    <dbReference type="NCBI Taxonomy" id="1280370"/>
    <lineage>
        <taxon>Bacteria</taxon>
        <taxon>Bacillati</taxon>
        <taxon>Bacillota</taxon>
        <taxon>Bacilli</taxon>
        <taxon>Bacillales</taxon>
        <taxon>Alicyclobacillaceae</taxon>
        <taxon>Tumebacillus</taxon>
    </lineage>
</organism>
<dbReference type="Gene3D" id="3.40.50.300">
    <property type="entry name" value="P-loop containing nucleotide triphosphate hydrolases"/>
    <property type="match status" value="1"/>
</dbReference>
<evidence type="ECO:0000313" key="12">
    <source>
        <dbReference type="Proteomes" id="UP001597343"/>
    </source>
</evidence>
<evidence type="ECO:0000256" key="2">
    <source>
        <dbReference type="ARBA" id="ARBA00022692"/>
    </source>
</evidence>
<evidence type="ECO:0000313" key="11">
    <source>
        <dbReference type="EMBL" id="MFD2170732.1"/>
    </source>
</evidence>
<dbReference type="PROSITE" id="PS00211">
    <property type="entry name" value="ABC_TRANSPORTER_1"/>
    <property type="match status" value="1"/>
</dbReference>
<dbReference type="InterPro" id="IPR011527">
    <property type="entry name" value="ABC1_TM_dom"/>
</dbReference>
<feature type="region of interest" description="Disordered" evidence="7">
    <location>
        <begin position="1"/>
        <end position="21"/>
    </location>
</feature>
<evidence type="ECO:0000256" key="8">
    <source>
        <dbReference type="SAM" id="Phobius"/>
    </source>
</evidence>
<dbReference type="InterPro" id="IPR003593">
    <property type="entry name" value="AAA+_ATPase"/>
</dbReference>
<protein>
    <submittedName>
        <fullName evidence="11">ABC transporter ATP-binding protein</fullName>
    </submittedName>
</protein>
<dbReference type="Proteomes" id="UP001597343">
    <property type="component" value="Unassembled WGS sequence"/>
</dbReference>
<feature type="transmembrane region" description="Helical" evidence="8">
    <location>
        <begin position="87"/>
        <end position="108"/>
    </location>
</feature>